<dbReference type="SMART" id="SM00906">
    <property type="entry name" value="Fungal_trans"/>
    <property type="match status" value="1"/>
</dbReference>
<evidence type="ECO:0000256" key="3">
    <source>
        <dbReference type="ARBA" id="ARBA00023242"/>
    </source>
</evidence>
<dbReference type="CDD" id="cd12148">
    <property type="entry name" value="fungal_TF_MHR"/>
    <property type="match status" value="1"/>
</dbReference>
<evidence type="ECO:0000256" key="2">
    <source>
        <dbReference type="ARBA" id="ARBA00023163"/>
    </source>
</evidence>
<keyword evidence="7" id="KW-1185">Reference proteome</keyword>
<evidence type="ECO:0000256" key="1">
    <source>
        <dbReference type="ARBA" id="ARBA00023015"/>
    </source>
</evidence>
<dbReference type="InterPro" id="IPR007219">
    <property type="entry name" value="XnlR_reg_dom"/>
</dbReference>
<feature type="region of interest" description="Disordered" evidence="4">
    <location>
        <begin position="1"/>
        <end position="60"/>
    </location>
</feature>
<dbReference type="PANTHER" id="PTHR47424:SF5">
    <property type="entry name" value="ZN(II)2CYS6 TRANSCRIPTION FACTOR (EUROFUNG)"/>
    <property type="match status" value="1"/>
</dbReference>
<keyword evidence="1" id="KW-0805">Transcription regulation</keyword>
<evidence type="ECO:0000313" key="7">
    <source>
        <dbReference type="Proteomes" id="UP001642501"/>
    </source>
</evidence>
<feature type="compositionally biased region" description="Basic and acidic residues" evidence="4">
    <location>
        <begin position="191"/>
        <end position="201"/>
    </location>
</feature>
<feature type="compositionally biased region" description="Polar residues" evidence="4">
    <location>
        <begin position="778"/>
        <end position="791"/>
    </location>
</feature>
<proteinExistence type="predicted"/>
<name>A0ABP0DLK6_9PEZI</name>
<feature type="compositionally biased region" description="Polar residues" evidence="4">
    <location>
        <begin position="753"/>
        <end position="766"/>
    </location>
</feature>
<keyword evidence="2" id="KW-0804">Transcription</keyword>
<dbReference type="Proteomes" id="UP001642501">
    <property type="component" value="Unassembled WGS sequence"/>
</dbReference>
<dbReference type="Pfam" id="PF04082">
    <property type="entry name" value="Fungal_trans"/>
    <property type="match status" value="1"/>
</dbReference>
<organism evidence="6 7">
    <name type="scientific">Sporothrix epigloea</name>
    <dbReference type="NCBI Taxonomy" id="1892477"/>
    <lineage>
        <taxon>Eukaryota</taxon>
        <taxon>Fungi</taxon>
        <taxon>Dikarya</taxon>
        <taxon>Ascomycota</taxon>
        <taxon>Pezizomycotina</taxon>
        <taxon>Sordariomycetes</taxon>
        <taxon>Sordariomycetidae</taxon>
        <taxon>Ophiostomatales</taxon>
        <taxon>Ophiostomataceae</taxon>
        <taxon>Sporothrix</taxon>
    </lineage>
</organism>
<protein>
    <recommendedName>
        <fullName evidence="5">Xylanolytic transcriptional activator regulatory domain-containing protein</fullName>
    </recommendedName>
</protein>
<dbReference type="EMBL" id="CAWUOM010000039">
    <property type="protein sequence ID" value="CAK7267902.1"/>
    <property type="molecule type" value="Genomic_DNA"/>
</dbReference>
<feature type="compositionally biased region" description="Polar residues" evidence="4">
    <location>
        <begin position="145"/>
        <end position="158"/>
    </location>
</feature>
<reference evidence="6 7" key="1">
    <citation type="submission" date="2024-01" db="EMBL/GenBank/DDBJ databases">
        <authorList>
            <person name="Allen C."/>
            <person name="Tagirdzhanova G."/>
        </authorList>
    </citation>
    <scope>NUCLEOTIDE SEQUENCE [LARGE SCALE GENOMIC DNA]</scope>
    <source>
        <strain evidence="6 7">CBS 573.63</strain>
    </source>
</reference>
<evidence type="ECO:0000259" key="5">
    <source>
        <dbReference type="SMART" id="SM00906"/>
    </source>
</evidence>
<feature type="region of interest" description="Disordered" evidence="4">
    <location>
        <begin position="145"/>
        <end position="201"/>
    </location>
</feature>
<feature type="region of interest" description="Disordered" evidence="4">
    <location>
        <begin position="746"/>
        <end position="851"/>
    </location>
</feature>
<sequence>MEQIETQATDLRFLMQATASQQTTAAAAPADQQPHSQQHHPHPGNQPLPHGLSYPGPYSRLSLTEDQRQHAPVSPRHLDHLLSTPFATTVAATVTRPLKTLGIPMSPGGQSPGFERANSPRSTPYSPAGTYYAKTTRNDRTNAAAGSSIANHNNNDASPGSFASGHGGTSSGKRKQEDDSLTVKQQRSKRNRDSDEFKSMSDKINSLEEQLESLSRNVNILRREQQRLAPLEDRNMPIPSVTVSPSPSSLVSSLSKPEVAPFGQPHIFRGPTSMAFTVDVAKNTLHNMGYSGETQEDGIGGPALVETPRTTPILPPATMQPVFGASYSSMNQAPCDPLLEFDLNEIIRLCHVHEEEVGIMYPVCKISDVIAHAQYMTDLVELSRKSGEPPVEFNDLLIDNRTLTLKIVMCCALTVEEHGHSEKAIHLYDSIQPIVDKKLMSEPSSLTNLPLLALVAGFRFLANEEVLSWRVMGQVARHCLEQGLHRREGLEKIADEQQRRNAVNTFWSAYVLDRRWSFGTGLPYVMHDDKIDPNLPLPINYPYLEAMITYSRLGAKIWNLVDFFEPAIIRDLKRDEFESLDRDILQWYESVPESIRISNLDRELPSMPSYDIERLQIWTRLRLNQMRIWLYTPVLHSASSINKNMEQAQMVVNLAKDTIRYLSRLNNGSDLYRRLQVFYHQFLTSAIAVLFLASTHQPVQFSAHCREEFYMAMDLVKEMSAKSWVSQRLWRTIRSLKAYAPRLGLQQHKAKNHSTAGASTTGSNVRGSGGAVLAGSSHYDNAGNTGSSTCPPQRLAHHTLCSSNTASPASPSSNTGHMHRHTHQPATPAPPAQIQQQQQPQSSASPEDAANGAQIQVEMTRIFEGYMGMNGSPHSPNAAMNRMSGSGSDAGTPTVMTAVSPSGTGVSNFPRGEVIYEHFKTMF</sequence>
<gene>
    <name evidence="6" type="ORF">SEPCBS57363_002825</name>
</gene>
<comment type="caution">
    <text evidence="6">The sequence shown here is derived from an EMBL/GenBank/DDBJ whole genome shotgun (WGS) entry which is preliminary data.</text>
</comment>
<dbReference type="PANTHER" id="PTHR47424">
    <property type="entry name" value="REGULATORY PROTEIN GAL4"/>
    <property type="match status" value="1"/>
</dbReference>
<feature type="compositionally biased region" description="Low complexity" evidence="4">
    <location>
        <begin position="832"/>
        <end position="850"/>
    </location>
</feature>
<feature type="compositionally biased region" description="Low complexity" evidence="4">
    <location>
        <begin position="802"/>
        <end position="815"/>
    </location>
</feature>
<evidence type="ECO:0000256" key="4">
    <source>
        <dbReference type="SAM" id="MobiDB-lite"/>
    </source>
</evidence>
<feature type="domain" description="Xylanolytic transcriptional activator regulatory" evidence="5">
    <location>
        <begin position="468"/>
        <end position="542"/>
    </location>
</feature>
<dbReference type="InterPro" id="IPR051127">
    <property type="entry name" value="Fungal_SecMet_Regulators"/>
</dbReference>
<feature type="compositionally biased region" description="Low complexity" evidence="4">
    <location>
        <begin position="16"/>
        <end position="36"/>
    </location>
</feature>
<feature type="region of interest" description="Disordered" evidence="4">
    <location>
        <begin position="101"/>
        <end position="132"/>
    </location>
</feature>
<accession>A0ABP0DLK6</accession>
<keyword evidence="3" id="KW-0539">Nucleus</keyword>
<evidence type="ECO:0000313" key="6">
    <source>
        <dbReference type="EMBL" id="CAK7267902.1"/>
    </source>
</evidence>